<protein>
    <submittedName>
        <fullName evidence="4">Glycosyltransferase involved in cell wall biosynthesis</fullName>
    </submittedName>
</protein>
<dbReference type="SUPFAM" id="SSF53756">
    <property type="entry name" value="UDP-Glycosyltransferase/glycogen phosphorylase"/>
    <property type="match status" value="1"/>
</dbReference>
<dbReference type="Gene3D" id="3.40.50.2000">
    <property type="entry name" value="Glycogen Phosphorylase B"/>
    <property type="match status" value="2"/>
</dbReference>
<feature type="domain" description="Glycosyltransferase subfamily 4-like N-terminal" evidence="3">
    <location>
        <begin position="45"/>
        <end position="215"/>
    </location>
</feature>
<dbReference type="InterPro" id="IPR028098">
    <property type="entry name" value="Glyco_trans_4-like_N"/>
</dbReference>
<organism evidence="4 5">
    <name type="scientific">Prescottella agglutinans</name>
    <dbReference type="NCBI Taxonomy" id="1644129"/>
    <lineage>
        <taxon>Bacteria</taxon>
        <taxon>Bacillati</taxon>
        <taxon>Actinomycetota</taxon>
        <taxon>Actinomycetes</taxon>
        <taxon>Mycobacteriales</taxon>
        <taxon>Nocardiaceae</taxon>
        <taxon>Prescottella</taxon>
    </lineage>
</organism>
<dbReference type="Proteomes" id="UP001160334">
    <property type="component" value="Unassembled WGS sequence"/>
</dbReference>
<evidence type="ECO:0000256" key="2">
    <source>
        <dbReference type="ARBA" id="ARBA00022679"/>
    </source>
</evidence>
<sequence>MSNAAAYRTRADSAVDDAPANRRVDYLVGGFRISLDSSTDTPGPRTHIVNFLRGLDQNGVQSKLFLASSFPFMGRFASIKQTDYVDVSNARVWLADVVRLVAALWCGLNVFVRSVASPKPAMIYERVAVLQSLSSFHFWKKRAFRVVEANGILSRETARDRNVLKSERLAAYLERRVLRRADLVVAVSAPLKDELVAFASLDPDKIMVVPNGVPDQLLRYERKPHTVRVAGFVGSVVKWHGLDRIIEEVAEVSRKSDVALAFEVVGDGAELASLRALVDEQGLTEVVRLRGRMAQEEAFELMAGWDIGIASHQKSSSDSMYHSPLKLYEYAALGLSILCTDSNDARALASSGADVRLFEDATQFSEQLQKMLVESPRSEEEIEASRSAVLAEHSWQSRAAGVLRRAGM</sequence>
<evidence type="ECO:0000313" key="5">
    <source>
        <dbReference type="Proteomes" id="UP001160334"/>
    </source>
</evidence>
<dbReference type="Pfam" id="PF13692">
    <property type="entry name" value="Glyco_trans_1_4"/>
    <property type="match status" value="1"/>
</dbReference>
<keyword evidence="1" id="KW-0328">Glycosyltransferase</keyword>
<dbReference type="RefSeq" id="WP_280759841.1">
    <property type="nucleotide sequence ID" value="NZ_JARXVC010000003.1"/>
</dbReference>
<accession>A0ABT6M9B4</accession>
<dbReference type="Pfam" id="PF13439">
    <property type="entry name" value="Glyco_transf_4"/>
    <property type="match status" value="1"/>
</dbReference>
<proteinExistence type="predicted"/>
<comment type="caution">
    <text evidence="4">The sequence shown here is derived from an EMBL/GenBank/DDBJ whole genome shotgun (WGS) entry which is preliminary data.</text>
</comment>
<dbReference type="PANTHER" id="PTHR12526">
    <property type="entry name" value="GLYCOSYLTRANSFERASE"/>
    <property type="match status" value="1"/>
</dbReference>
<gene>
    <name evidence="4" type="ORF">M2280_001726</name>
</gene>
<keyword evidence="5" id="KW-1185">Reference proteome</keyword>
<dbReference type="PANTHER" id="PTHR12526:SF600">
    <property type="entry name" value="GLYCOSYL TRANSFERASE GROUP 1"/>
    <property type="match status" value="1"/>
</dbReference>
<reference evidence="4 5" key="1">
    <citation type="submission" date="2023-04" db="EMBL/GenBank/DDBJ databases">
        <title>Forest soil microbial communities from Buena Vista Peninsula, Colon Province, Panama.</title>
        <authorList>
            <person name="Bouskill N."/>
        </authorList>
    </citation>
    <scope>NUCLEOTIDE SEQUENCE [LARGE SCALE GENOMIC DNA]</scope>
    <source>
        <strain evidence="4 5">CFH S0262</strain>
    </source>
</reference>
<name>A0ABT6M9B4_9NOCA</name>
<evidence type="ECO:0000256" key="1">
    <source>
        <dbReference type="ARBA" id="ARBA00022676"/>
    </source>
</evidence>
<dbReference type="EMBL" id="JARXVC010000003">
    <property type="protein sequence ID" value="MDH6280514.1"/>
    <property type="molecule type" value="Genomic_DNA"/>
</dbReference>
<evidence type="ECO:0000259" key="3">
    <source>
        <dbReference type="Pfam" id="PF13439"/>
    </source>
</evidence>
<keyword evidence="2" id="KW-0808">Transferase</keyword>
<evidence type="ECO:0000313" key="4">
    <source>
        <dbReference type="EMBL" id="MDH6280514.1"/>
    </source>
</evidence>